<accession>A0A9W8X891</accession>
<protein>
    <submittedName>
        <fullName evidence="2">Uncharacterized protein</fullName>
    </submittedName>
</protein>
<dbReference type="EMBL" id="JAPEUV010000005">
    <property type="protein sequence ID" value="KAJ4342744.1"/>
    <property type="molecule type" value="Genomic_DNA"/>
</dbReference>
<keyword evidence="3" id="KW-1185">Reference proteome</keyword>
<dbReference type="Proteomes" id="UP001140562">
    <property type="component" value="Unassembled WGS sequence"/>
</dbReference>
<proteinExistence type="predicted"/>
<feature type="compositionally biased region" description="Polar residues" evidence="1">
    <location>
        <begin position="44"/>
        <end position="57"/>
    </location>
</feature>
<evidence type="ECO:0000256" key="1">
    <source>
        <dbReference type="SAM" id="MobiDB-lite"/>
    </source>
</evidence>
<organism evidence="2 3">
    <name type="scientific">Didymella glomerata</name>
    <dbReference type="NCBI Taxonomy" id="749621"/>
    <lineage>
        <taxon>Eukaryota</taxon>
        <taxon>Fungi</taxon>
        <taxon>Dikarya</taxon>
        <taxon>Ascomycota</taxon>
        <taxon>Pezizomycotina</taxon>
        <taxon>Dothideomycetes</taxon>
        <taxon>Pleosporomycetidae</taxon>
        <taxon>Pleosporales</taxon>
        <taxon>Pleosporineae</taxon>
        <taxon>Didymellaceae</taxon>
        <taxon>Didymella</taxon>
    </lineage>
</organism>
<feature type="region of interest" description="Disordered" evidence="1">
    <location>
        <begin position="44"/>
        <end position="80"/>
    </location>
</feature>
<dbReference type="OrthoDB" id="10372558at2759"/>
<gene>
    <name evidence="2" type="ORF">N0V87_000953</name>
</gene>
<evidence type="ECO:0000313" key="3">
    <source>
        <dbReference type="Proteomes" id="UP001140562"/>
    </source>
</evidence>
<sequence>MGHSFLSAAAPFKMMATSDYYPYPMHTAQDSAPVRRRKDSLIISSSNTPQYNGPSTNKRLRSTKMISTGPPTKSAPPPKPVQRVDSGFDAASETSSVTFTDEVNRLQAAKLYLHHYYGLEAASEVEEDFMDEGNLGLMHRDSICIIAERAIHWEDKAVRAKRNQKSKLKLAKKWLKRKLVPGSDGRSWYLTL</sequence>
<comment type="caution">
    <text evidence="2">The sequence shown here is derived from an EMBL/GenBank/DDBJ whole genome shotgun (WGS) entry which is preliminary data.</text>
</comment>
<reference evidence="2" key="1">
    <citation type="submission" date="2022-10" db="EMBL/GenBank/DDBJ databases">
        <title>Tapping the CABI collections for fungal endophytes: first genome assemblies for Collariella, Neodidymelliopsis, Ascochyta clinopodiicola, Didymella pomorum, Didymosphaeria variabile, Neocosmospora piperis and Neocucurbitaria cava.</title>
        <authorList>
            <person name="Hill R."/>
        </authorList>
    </citation>
    <scope>NUCLEOTIDE SEQUENCE</scope>
    <source>
        <strain evidence="2">IMI 360193</strain>
    </source>
</reference>
<dbReference type="AlphaFoldDB" id="A0A9W8X891"/>
<evidence type="ECO:0000313" key="2">
    <source>
        <dbReference type="EMBL" id="KAJ4342744.1"/>
    </source>
</evidence>
<name>A0A9W8X891_9PLEO</name>